<proteinExistence type="predicted"/>
<feature type="region of interest" description="Disordered" evidence="1">
    <location>
        <begin position="1"/>
        <end position="60"/>
    </location>
</feature>
<feature type="non-terminal residue" evidence="2">
    <location>
        <position position="1"/>
    </location>
</feature>
<organism evidence="2">
    <name type="scientific">uncultured Thermomicrobiales bacterium</name>
    <dbReference type="NCBI Taxonomy" id="1645740"/>
    <lineage>
        <taxon>Bacteria</taxon>
        <taxon>Pseudomonadati</taxon>
        <taxon>Thermomicrobiota</taxon>
        <taxon>Thermomicrobia</taxon>
        <taxon>Thermomicrobiales</taxon>
        <taxon>environmental samples</taxon>
    </lineage>
</organism>
<sequence length="60" mass="6245">WTRSSSAPTSHSSKSTTETGRPRGPSTTGRSAAGTGFGPASRTPPSSRTDERLPTTPPWC</sequence>
<gene>
    <name evidence="2" type="ORF">AVDCRST_MAG33-3186</name>
</gene>
<dbReference type="AlphaFoldDB" id="A0A6J4VGA3"/>
<feature type="non-terminal residue" evidence="2">
    <location>
        <position position="60"/>
    </location>
</feature>
<evidence type="ECO:0000256" key="1">
    <source>
        <dbReference type="SAM" id="MobiDB-lite"/>
    </source>
</evidence>
<feature type="compositionally biased region" description="Low complexity" evidence="1">
    <location>
        <begin position="1"/>
        <end position="17"/>
    </location>
</feature>
<evidence type="ECO:0000313" key="2">
    <source>
        <dbReference type="EMBL" id="CAA9577186.1"/>
    </source>
</evidence>
<protein>
    <submittedName>
        <fullName evidence="2">Uncharacterized protein</fullName>
    </submittedName>
</protein>
<dbReference type="EMBL" id="CADCWK010000402">
    <property type="protein sequence ID" value="CAA9577186.1"/>
    <property type="molecule type" value="Genomic_DNA"/>
</dbReference>
<reference evidence="2" key="1">
    <citation type="submission" date="2020-02" db="EMBL/GenBank/DDBJ databases">
        <authorList>
            <person name="Meier V. D."/>
        </authorList>
    </citation>
    <scope>NUCLEOTIDE SEQUENCE</scope>
    <source>
        <strain evidence="2">AVDCRST_MAG33</strain>
    </source>
</reference>
<accession>A0A6J4VGA3</accession>
<name>A0A6J4VGA3_9BACT</name>